<accession>A0ABS4T7U2</accession>
<evidence type="ECO:0000259" key="3">
    <source>
        <dbReference type="PROSITE" id="PS50801"/>
    </source>
</evidence>
<feature type="domain" description="STAS" evidence="3">
    <location>
        <begin position="14"/>
        <end position="122"/>
    </location>
</feature>
<dbReference type="NCBIfam" id="TIGR00377">
    <property type="entry name" value="ant_ant_sig"/>
    <property type="match status" value="1"/>
</dbReference>
<dbReference type="Proteomes" id="UP001519332">
    <property type="component" value="Unassembled WGS sequence"/>
</dbReference>
<evidence type="ECO:0000313" key="4">
    <source>
        <dbReference type="EMBL" id="MBP2320491.1"/>
    </source>
</evidence>
<reference evidence="4 5" key="1">
    <citation type="submission" date="2021-03" db="EMBL/GenBank/DDBJ databases">
        <title>Sequencing the genomes of 1000 actinobacteria strains.</title>
        <authorList>
            <person name="Klenk H.-P."/>
        </authorList>
    </citation>
    <scope>NUCLEOTIDE SEQUENCE [LARGE SCALE GENOMIC DNA]</scope>
    <source>
        <strain evidence="4 5">DSM 46670</strain>
    </source>
</reference>
<organism evidence="4 5">
    <name type="scientific">Kibdelosporangium banguiense</name>
    <dbReference type="NCBI Taxonomy" id="1365924"/>
    <lineage>
        <taxon>Bacteria</taxon>
        <taxon>Bacillati</taxon>
        <taxon>Actinomycetota</taxon>
        <taxon>Actinomycetes</taxon>
        <taxon>Pseudonocardiales</taxon>
        <taxon>Pseudonocardiaceae</taxon>
        <taxon>Kibdelosporangium</taxon>
    </lineage>
</organism>
<dbReference type="PANTHER" id="PTHR33495">
    <property type="entry name" value="ANTI-SIGMA FACTOR ANTAGONIST TM_1081-RELATED-RELATED"/>
    <property type="match status" value="1"/>
</dbReference>
<dbReference type="PROSITE" id="PS50801">
    <property type="entry name" value="STAS"/>
    <property type="match status" value="1"/>
</dbReference>
<gene>
    <name evidence="4" type="ORF">JOF56_000876</name>
</gene>
<dbReference type="InterPro" id="IPR003658">
    <property type="entry name" value="Anti-sigma_ant"/>
</dbReference>
<dbReference type="PANTHER" id="PTHR33495:SF2">
    <property type="entry name" value="ANTI-SIGMA FACTOR ANTAGONIST TM_1081-RELATED"/>
    <property type="match status" value="1"/>
</dbReference>
<comment type="caution">
    <text evidence="4">The sequence shown here is derived from an EMBL/GenBank/DDBJ whole genome shotgun (WGS) entry which is preliminary data.</text>
</comment>
<sequence>MRERAAVDDAGTELRWTVEPGDTVTVVHVLGDIDLSTEHEFAKAVRDGLDRPSPVVVFDLAGIAFMGSVGLRVLIDAHHEAHEAGRVVRIVDGSAFVRRIMEVTGLGEVLSVHHTLDEARSA</sequence>
<dbReference type="RefSeq" id="WP_209634704.1">
    <property type="nucleotide sequence ID" value="NZ_JAGINW010000001.1"/>
</dbReference>
<dbReference type="Pfam" id="PF01740">
    <property type="entry name" value="STAS"/>
    <property type="match status" value="1"/>
</dbReference>
<evidence type="ECO:0000256" key="2">
    <source>
        <dbReference type="RuleBase" id="RU003749"/>
    </source>
</evidence>
<dbReference type="InterPro" id="IPR036513">
    <property type="entry name" value="STAS_dom_sf"/>
</dbReference>
<dbReference type="EMBL" id="JAGINW010000001">
    <property type="protein sequence ID" value="MBP2320491.1"/>
    <property type="molecule type" value="Genomic_DNA"/>
</dbReference>
<name>A0ABS4T7U2_9PSEU</name>
<dbReference type="CDD" id="cd07043">
    <property type="entry name" value="STAS_anti-anti-sigma_factors"/>
    <property type="match status" value="1"/>
</dbReference>
<protein>
    <recommendedName>
        <fullName evidence="2">Anti-sigma factor antagonist</fullName>
    </recommendedName>
</protein>
<evidence type="ECO:0000313" key="5">
    <source>
        <dbReference type="Proteomes" id="UP001519332"/>
    </source>
</evidence>
<proteinExistence type="inferred from homology"/>
<keyword evidence="5" id="KW-1185">Reference proteome</keyword>
<evidence type="ECO:0000256" key="1">
    <source>
        <dbReference type="ARBA" id="ARBA00009013"/>
    </source>
</evidence>
<dbReference type="InterPro" id="IPR002645">
    <property type="entry name" value="STAS_dom"/>
</dbReference>
<dbReference type="SUPFAM" id="SSF52091">
    <property type="entry name" value="SpoIIaa-like"/>
    <property type="match status" value="1"/>
</dbReference>
<dbReference type="Gene3D" id="3.30.750.24">
    <property type="entry name" value="STAS domain"/>
    <property type="match status" value="1"/>
</dbReference>
<comment type="similarity">
    <text evidence="1 2">Belongs to the anti-sigma-factor antagonist family.</text>
</comment>